<accession>A0A1L3J936</accession>
<proteinExistence type="predicted"/>
<dbReference type="Proteomes" id="UP000242561">
    <property type="component" value="Chromosome"/>
</dbReference>
<protein>
    <recommendedName>
        <fullName evidence="3">AbiEi antitoxin C-terminal domain-containing protein</fullName>
    </recommendedName>
</protein>
<dbReference type="OrthoDB" id="9125124at2"/>
<gene>
    <name evidence="1" type="ORF">LPB140_00915</name>
</gene>
<keyword evidence="2" id="KW-1185">Reference proteome</keyword>
<evidence type="ECO:0000313" key="1">
    <source>
        <dbReference type="EMBL" id="APG61635.1"/>
    </source>
</evidence>
<dbReference type="RefSeq" id="WP_072558280.1">
    <property type="nucleotide sequence ID" value="NZ_CP018154.1"/>
</dbReference>
<dbReference type="AlphaFoldDB" id="A0A1L3J936"/>
<evidence type="ECO:0000313" key="2">
    <source>
        <dbReference type="Proteomes" id="UP000242561"/>
    </source>
</evidence>
<dbReference type="KEGG" id="sphl:LPB140_00915"/>
<reference evidence="1 2" key="1">
    <citation type="submission" date="2016-11" db="EMBL/GenBank/DDBJ databases">
        <title>Sphingorhabdus sp. LPB0140, isolated from marine environment.</title>
        <authorList>
            <person name="Kim E."/>
            <person name="Yi H."/>
        </authorList>
    </citation>
    <scope>NUCLEOTIDE SEQUENCE [LARGE SCALE GENOMIC DNA]</scope>
    <source>
        <strain evidence="1 2">LPB0140</strain>
    </source>
</reference>
<evidence type="ECO:0008006" key="3">
    <source>
        <dbReference type="Google" id="ProtNLM"/>
    </source>
</evidence>
<name>A0A1L3J936_9SPHN</name>
<sequence length="296" mass="34460">MDNSTKPFFERKKATKLSEVVAKELSRLNLALIEDYTLWKIISDIYEKRSITYLRGSTPKLSTLQRIKDILKSEQIITRDHDYNKMWRVNQVSDVQADEIVCLVDESTCISHLSAMQIFNLTDRRPRSLYITVGPNDHWSRVTNANLNADDKDGPKRYRRHHRKIVRDRNLEIFHTKRYPNTTRLKSSHVRVTDIGETFLNMLEQPERCGGMAHVIDVFTKHAPIYLSAIVDRIEKADKKLTKVRAGYILTELLGLKNLTVENWMQFAQRGGSQRLDPTGPYKPVFSEQWMISLNV</sequence>
<organism evidence="1 2">
    <name type="scientific">Sphingorhabdus lutea</name>
    <dbReference type="NCBI Taxonomy" id="1913578"/>
    <lineage>
        <taxon>Bacteria</taxon>
        <taxon>Pseudomonadati</taxon>
        <taxon>Pseudomonadota</taxon>
        <taxon>Alphaproteobacteria</taxon>
        <taxon>Sphingomonadales</taxon>
        <taxon>Sphingomonadaceae</taxon>
        <taxon>Sphingorhabdus</taxon>
    </lineage>
</organism>
<dbReference type="EMBL" id="CP018154">
    <property type="protein sequence ID" value="APG61635.1"/>
    <property type="molecule type" value="Genomic_DNA"/>
</dbReference>